<accession>A0A3N0XXI2</accession>
<reference evidence="1 2" key="1">
    <citation type="submission" date="2018-10" db="EMBL/GenBank/DDBJ databases">
        <title>Genome assembly for a Yunnan-Guizhou Plateau 3E fish, Anabarilius grahami (Regan), and its evolutionary and genetic applications.</title>
        <authorList>
            <person name="Jiang W."/>
        </authorList>
    </citation>
    <scope>NUCLEOTIDE SEQUENCE [LARGE SCALE GENOMIC DNA]</scope>
    <source>
        <strain evidence="1">AG-KIZ</strain>
        <tissue evidence="1">Muscle</tissue>
    </source>
</reference>
<comment type="caution">
    <text evidence="1">The sequence shown here is derived from an EMBL/GenBank/DDBJ whole genome shotgun (WGS) entry which is preliminary data.</text>
</comment>
<sequence>MSRILKMRMIKPIDQNQLCKHDLSRTFLSDQPSLKYIHSITPIELNYIASATADNNVLFQLLQKIIHRFCSEAEERFALKSRSVRVLCSSPALEDFAFCFQMSGDMIEKLIAICSSCHLNITVSSSTFYAGLGSSDWKRITLNTHGNTNIHAYKQACYLEKIYGGCSEHVFRSPSSAHQTELIAAFPVFGMLHFLSELDAEEGE</sequence>
<organism evidence="1 2">
    <name type="scientific">Anabarilius grahami</name>
    <name type="common">Kanglang fish</name>
    <name type="synonym">Barilius grahami</name>
    <dbReference type="NCBI Taxonomy" id="495550"/>
    <lineage>
        <taxon>Eukaryota</taxon>
        <taxon>Metazoa</taxon>
        <taxon>Chordata</taxon>
        <taxon>Craniata</taxon>
        <taxon>Vertebrata</taxon>
        <taxon>Euteleostomi</taxon>
        <taxon>Actinopterygii</taxon>
        <taxon>Neopterygii</taxon>
        <taxon>Teleostei</taxon>
        <taxon>Ostariophysi</taxon>
        <taxon>Cypriniformes</taxon>
        <taxon>Xenocyprididae</taxon>
        <taxon>Xenocypridinae</taxon>
        <taxon>Xenocypridinae incertae sedis</taxon>
        <taxon>Anabarilius</taxon>
    </lineage>
</organism>
<protein>
    <submittedName>
        <fullName evidence="1">Uncharacterized protein</fullName>
    </submittedName>
</protein>
<name>A0A3N0XXI2_ANAGA</name>
<dbReference type="EMBL" id="RJVU01057857">
    <property type="protein sequence ID" value="ROK15827.1"/>
    <property type="molecule type" value="Genomic_DNA"/>
</dbReference>
<dbReference type="Proteomes" id="UP000281406">
    <property type="component" value="Unassembled WGS sequence"/>
</dbReference>
<evidence type="ECO:0000313" key="1">
    <source>
        <dbReference type="EMBL" id="ROK15827.1"/>
    </source>
</evidence>
<keyword evidence="2" id="KW-1185">Reference proteome</keyword>
<evidence type="ECO:0000313" key="2">
    <source>
        <dbReference type="Proteomes" id="UP000281406"/>
    </source>
</evidence>
<proteinExistence type="predicted"/>
<gene>
    <name evidence="1" type="ORF">DPX16_10131</name>
</gene>
<dbReference type="AlphaFoldDB" id="A0A3N0XXI2"/>